<keyword evidence="3" id="KW-1185">Reference proteome</keyword>
<gene>
    <name evidence="2" type="ORF">RCZ16_26450</name>
</gene>
<evidence type="ECO:0000256" key="1">
    <source>
        <dbReference type="SAM" id="Phobius"/>
    </source>
</evidence>
<keyword evidence="1" id="KW-0472">Membrane</keyword>
<keyword evidence="1" id="KW-0812">Transmembrane</keyword>
<reference evidence="2 3" key="1">
    <citation type="submission" date="2021-11" db="EMBL/GenBank/DDBJ databases">
        <title>Draft genome sequence of Capnocytophaga sp. strain KC07075 isolated from cat oral cavity.</title>
        <authorList>
            <person name="Suzuki M."/>
            <person name="Imaoka K."/>
            <person name="Kimura M."/>
            <person name="Morikawa S."/>
            <person name="Maeda K."/>
        </authorList>
    </citation>
    <scope>NUCLEOTIDE SEQUENCE [LARGE SCALE GENOMIC DNA]</scope>
    <source>
        <strain evidence="2 3">KC07079</strain>
    </source>
</reference>
<evidence type="ECO:0000313" key="3">
    <source>
        <dbReference type="Proteomes" id="UP001208692"/>
    </source>
</evidence>
<protein>
    <submittedName>
        <fullName evidence="2">Uncharacterized protein</fullName>
    </submittedName>
</protein>
<accession>A0ABQ4VR63</accession>
<feature type="transmembrane region" description="Helical" evidence="1">
    <location>
        <begin position="118"/>
        <end position="144"/>
    </location>
</feature>
<dbReference type="Proteomes" id="UP001208692">
    <property type="component" value="Unassembled WGS sequence"/>
</dbReference>
<feature type="transmembrane region" description="Helical" evidence="1">
    <location>
        <begin position="77"/>
        <end position="98"/>
    </location>
</feature>
<organism evidence="2 3">
    <name type="scientific">Capnocytophaga catalasegens</name>
    <dbReference type="NCBI Taxonomy" id="1004260"/>
    <lineage>
        <taxon>Bacteria</taxon>
        <taxon>Pseudomonadati</taxon>
        <taxon>Bacteroidota</taxon>
        <taxon>Flavobacteriia</taxon>
        <taxon>Flavobacteriales</taxon>
        <taxon>Flavobacteriaceae</taxon>
        <taxon>Capnocytophaga</taxon>
    </lineage>
</organism>
<dbReference type="EMBL" id="BQKB01000092">
    <property type="protein sequence ID" value="GJM54329.1"/>
    <property type="molecule type" value="Genomic_DNA"/>
</dbReference>
<name>A0ABQ4VR63_9FLAO</name>
<feature type="transmembrane region" description="Helical" evidence="1">
    <location>
        <begin position="7"/>
        <end position="25"/>
    </location>
</feature>
<comment type="caution">
    <text evidence="2">The sequence shown here is derived from an EMBL/GenBank/DDBJ whole genome shotgun (WGS) entry which is preliminary data.</text>
</comment>
<feature type="transmembrane region" description="Helical" evidence="1">
    <location>
        <begin position="45"/>
        <end position="65"/>
    </location>
</feature>
<sequence length="150" mass="18174">MNRIFKKIKYCSLFFIGSIILYKFFEYIIGDATPRFLMTNCYYKSYPNTLIGLFTFALYITMYLFKPIKKDTFWFYIKFYSIWLEISVFFSILFWAYIGYYPDIVLAVNRIVDDFWNMFITANGIIILSFPYNICVFILSFFLIRKYSKA</sequence>
<proteinExistence type="predicted"/>
<evidence type="ECO:0000313" key="2">
    <source>
        <dbReference type="EMBL" id="GJM54329.1"/>
    </source>
</evidence>
<keyword evidence="1" id="KW-1133">Transmembrane helix</keyword>